<dbReference type="InterPro" id="IPR011009">
    <property type="entry name" value="Kinase-like_dom_sf"/>
</dbReference>
<name>A0AAW0EYL3_9TRYP</name>
<feature type="domain" description="Protein kinase" evidence="4">
    <location>
        <begin position="187"/>
        <end position="483"/>
    </location>
</feature>
<protein>
    <submittedName>
        <fullName evidence="5">Protein tyrosine kinase/Protein kinase domain containing protein</fullName>
    </submittedName>
</protein>
<dbReference type="GO" id="GO:0004672">
    <property type="term" value="F:protein kinase activity"/>
    <property type="evidence" value="ECO:0007669"/>
    <property type="project" value="InterPro"/>
</dbReference>
<keyword evidence="5" id="KW-0418">Kinase</keyword>
<dbReference type="PANTHER" id="PTHR45832">
    <property type="entry name" value="SERINE/THREONINE-PROTEIN KINASE SAMKA-RELATED-RELATED"/>
    <property type="match status" value="1"/>
</dbReference>
<dbReference type="PANTHER" id="PTHR45832:SF22">
    <property type="entry name" value="SERINE_THREONINE-PROTEIN KINASE SAMKA-RELATED"/>
    <property type="match status" value="1"/>
</dbReference>
<dbReference type="GO" id="GO:0005524">
    <property type="term" value="F:ATP binding"/>
    <property type="evidence" value="ECO:0007669"/>
    <property type="project" value="UniProtKB-KW"/>
</dbReference>
<reference evidence="5 6" key="1">
    <citation type="journal article" date="2021" name="MBio">
        <title>A New Model Trypanosomatid, Novymonas esmeraldas: Genomic Perception of Its 'Candidatus Pandoraea novymonadis' Endosymbiont.</title>
        <authorList>
            <person name="Zakharova A."/>
            <person name="Saura A."/>
            <person name="Butenko A."/>
            <person name="Podesvova L."/>
            <person name="Warmusova S."/>
            <person name="Kostygov A.Y."/>
            <person name="Nenarokova A."/>
            <person name="Lukes J."/>
            <person name="Opperdoes F.R."/>
            <person name="Yurchenko V."/>
        </authorList>
    </citation>
    <scope>NUCLEOTIDE SEQUENCE [LARGE SCALE GENOMIC DNA]</scope>
    <source>
        <strain evidence="5 6">E262AT.01</strain>
    </source>
</reference>
<dbReference type="InterPro" id="IPR001245">
    <property type="entry name" value="Ser-Thr/Tyr_kinase_cat_dom"/>
</dbReference>
<proteinExistence type="inferred from homology"/>
<organism evidence="5 6">
    <name type="scientific">Novymonas esmeraldas</name>
    <dbReference type="NCBI Taxonomy" id="1808958"/>
    <lineage>
        <taxon>Eukaryota</taxon>
        <taxon>Discoba</taxon>
        <taxon>Euglenozoa</taxon>
        <taxon>Kinetoplastea</taxon>
        <taxon>Metakinetoplastina</taxon>
        <taxon>Trypanosomatida</taxon>
        <taxon>Trypanosomatidae</taxon>
        <taxon>Novymonas</taxon>
    </lineage>
</organism>
<keyword evidence="6" id="KW-1185">Reference proteome</keyword>
<evidence type="ECO:0000256" key="3">
    <source>
        <dbReference type="ARBA" id="ARBA00022840"/>
    </source>
</evidence>
<evidence type="ECO:0000256" key="2">
    <source>
        <dbReference type="ARBA" id="ARBA00022741"/>
    </source>
</evidence>
<dbReference type="SUPFAM" id="SSF56112">
    <property type="entry name" value="Protein kinase-like (PK-like)"/>
    <property type="match status" value="1"/>
</dbReference>
<evidence type="ECO:0000313" key="5">
    <source>
        <dbReference type="EMBL" id="KAK7199412.1"/>
    </source>
</evidence>
<dbReference type="PROSITE" id="PS50011">
    <property type="entry name" value="PROTEIN_KINASE_DOM"/>
    <property type="match status" value="1"/>
</dbReference>
<dbReference type="EMBL" id="JAECZO010000349">
    <property type="protein sequence ID" value="KAK7199412.1"/>
    <property type="molecule type" value="Genomic_DNA"/>
</dbReference>
<comment type="caution">
    <text evidence="5">The sequence shown here is derived from an EMBL/GenBank/DDBJ whole genome shotgun (WGS) entry which is preliminary data.</text>
</comment>
<dbReference type="InterPro" id="IPR000719">
    <property type="entry name" value="Prot_kinase_dom"/>
</dbReference>
<dbReference type="AlphaFoldDB" id="A0AAW0EYL3"/>
<dbReference type="Proteomes" id="UP001430356">
    <property type="component" value="Unassembled WGS sequence"/>
</dbReference>
<sequence>MLRGDYAGALAVYRGVADIADLEPGLLPASMRREAAASAVTGGAASVQVARLMEKCERCILRGFASGYHRVRACPLGVDVVLRPGATVAEQSRERETVAREVASGAHCVPAAAVGDEKDPAAAEVPLWMRVVMSSTMRRIVVTVGTGASMVRCVVGGQPAWVEDNHGVRWHLPRSVPGSTSSLPWKMRLMALDAAGAAGTVSFVALRPVPAIVAKAIEGAPDGAMSDALRSAVPVCEIPEAQRNLLHEHFLCRTALQHVNLLTLFGYSLSVEGVLTAIRQFAPGGTLRDLLARYRRFNVANVLHYHRDVCAALAYLHDHSYIHGAVSLDNIVIGADGACRLAGFCSGRRGAQNFFARELSYYVSPAMAAGAAPTQACDMFCYGLMSVEMASGQPPWRWAETVGGQPPHGTAEDLVTLMREGGRAFSEAVVRGTVEVHVELLNGAPLFSPLMQEMQAATLQLLSPDPAARPSAAQTLRLVERLVQSLSS</sequence>
<comment type="similarity">
    <text evidence="1">Belongs to the protein kinase superfamily. STE Ser/Thr protein kinase family. STE20 subfamily.</text>
</comment>
<keyword evidence="2" id="KW-0547">Nucleotide-binding</keyword>
<keyword evidence="5" id="KW-0808">Transferase</keyword>
<evidence type="ECO:0000256" key="1">
    <source>
        <dbReference type="ARBA" id="ARBA00008874"/>
    </source>
</evidence>
<keyword evidence="3" id="KW-0067">ATP-binding</keyword>
<evidence type="ECO:0000313" key="6">
    <source>
        <dbReference type="Proteomes" id="UP001430356"/>
    </source>
</evidence>
<dbReference type="Pfam" id="PF07714">
    <property type="entry name" value="PK_Tyr_Ser-Thr"/>
    <property type="match status" value="1"/>
</dbReference>
<dbReference type="InterPro" id="IPR051931">
    <property type="entry name" value="PAK3-like"/>
</dbReference>
<gene>
    <name evidence="5" type="ORF">NESM_000915000</name>
</gene>
<accession>A0AAW0EYL3</accession>
<dbReference type="Gene3D" id="1.10.510.10">
    <property type="entry name" value="Transferase(Phosphotransferase) domain 1"/>
    <property type="match status" value="1"/>
</dbReference>
<evidence type="ECO:0000259" key="4">
    <source>
        <dbReference type="PROSITE" id="PS50011"/>
    </source>
</evidence>